<dbReference type="Proteomes" id="UP000472272">
    <property type="component" value="Chromosome 4"/>
</dbReference>
<dbReference type="InterPro" id="IPR012967">
    <property type="entry name" value="COMT_dimerisation"/>
</dbReference>
<evidence type="ECO:0000313" key="15">
    <source>
        <dbReference type="Proteomes" id="UP000472272"/>
    </source>
</evidence>
<evidence type="ECO:0000256" key="3">
    <source>
        <dbReference type="ARBA" id="ARBA00022679"/>
    </source>
</evidence>
<evidence type="ECO:0000256" key="8">
    <source>
        <dbReference type="ARBA" id="ARBA00040730"/>
    </source>
</evidence>
<dbReference type="GO" id="GO:0046983">
    <property type="term" value="F:protein dimerization activity"/>
    <property type="evidence" value="ECO:0007669"/>
    <property type="project" value="InterPro"/>
</dbReference>
<dbReference type="SUPFAM" id="SSF46785">
    <property type="entry name" value="Winged helix' DNA-binding domain"/>
    <property type="match status" value="1"/>
</dbReference>
<dbReference type="OMA" id="FWPYVFG"/>
<dbReference type="GO" id="GO:0030187">
    <property type="term" value="P:melatonin biosynthetic process"/>
    <property type="evidence" value="ECO:0007669"/>
    <property type="project" value="UniProtKB-KW"/>
</dbReference>
<dbReference type="GO" id="GO:0032259">
    <property type="term" value="P:methylation"/>
    <property type="evidence" value="ECO:0007669"/>
    <property type="project" value="UniProtKB-KW"/>
</dbReference>
<evidence type="ECO:0000256" key="5">
    <source>
        <dbReference type="ARBA" id="ARBA00037645"/>
    </source>
</evidence>
<comment type="pathway">
    <text evidence="6">Aromatic compound metabolism; melatonin biosynthesis; melatonin from serotonin: step 1/2.</text>
</comment>
<organism evidence="14 15">
    <name type="scientific">Podarcis muralis</name>
    <name type="common">Wall lizard</name>
    <name type="synonym">Lacerta muralis</name>
    <dbReference type="NCBI Taxonomy" id="64176"/>
    <lineage>
        <taxon>Eukaryota</taxon>
        <taxon>Metazoa</taxon>
        <taxon>Chordata</taxon>
        <taxon>Craniata</taxon>
        <taxon>Vertebrata</taxon>
        <taxon>Euteleostomi</taxon>
        <taxon>Lepidosauria</taxon>
        <taxon>Squamata</taxon>
        <taxon>Bifurcata</taxon>
        <taxon>Unidentata</taxon>
        <taxon>Episquamata</taxon>
        <taxon>Laterata</taxon>
        <taxon>Lacertibaenia</taxon>
        <taxon>Lacertidae</taxon>
        <taxon>Podarcis</taxon>
    </lineage>
</organism>
<evidence type="ECO:0000256" key="4">
    <source>
        <dbReference type="ARBA" id="ARBA00022691"/>
    </source>
</evidence>
<proteinExistence type="predicted"/>
<sequence>MKKERGFLTVQWTKMSSAEDLEYPRLLIQYQNGFLISKVMFAACELGVFDLLRESEDLLTSKAIAEQLGSSFQGMERLLDACVGLKLLRAEVKKEGAFYGNTEISNLYLTKSSPKSQYHNLMYYSKTIYLCWHYLTDAVREGKNQYERAFGISSKDVFEALYRSEEEMIKFMYGLNAIWSICGRDVIAAFDLSLFPVIYDLGGGAGALAQECVSLYPNCSVTIFDLPKVVQTAKKHFVSSEEQRITFHEGDFFADPVPEADLYILARILHDWADEKCVQLLKKVQKACKTGGGVLLVETLLNEDRSGPLESQLYSINMLVQTEGKERTPAEYSSLLTAAGFREIEIKRTGKLYDAILGRK</sequence>
<evidence type="ECO:0000256" key="11">
    <source>
        <dbReference type="PIRSR" id="PIRSR005739-1"/>
    </source>
</evidence>
<dbReference type="InterPro" id="IPR029063">
    <property type="entry name" value="SAM-dependent_MTases_sf"/>
</dbReference>
<accession>A0A670IJK3</accession>
<reference evidence="14 15" key="1">
    <citation type="journal article" date="2019" name="Proc. Natl. Acad. Sci. U.S.A.">
        <title>Regulatory changes in pterin and carotenoid genes underlie balanced color polymorphisms in the wall lizard.</title>
        <authorList>
            <person name="Andrade P."/>
            <person name="Pinho C."/>
            <person name="Perez I de Lanuza G."/>
            <person name="Afonso S."/>
            <person name="Brejcha J."/>
            <person name="Rubin C.J."/>
            <person name="Wallerman O."/>
            <person name="Pereira P."/>
            <person name="Sabatino S.J."/>
            <person name="Bellati A."/>
            <person name="Pellitteri-Rosa D."/>
            <person name="Bosakova Z."/>
            <person name="Bunikis I."/>
            <person name="Carretero M.A."/>
            <person name="Feiner N."/>
            <person name="Marsik P."/>
            <person name="Pauperio F."/>
            <person name="Salvi D."/>
            <person name="Soler L."/>
            <person name="While G.M."/>
            <person name="Uller T."/>
            <person name="Font E."/>
            <person name="Andersson L."/>
            <person name="Carneiro M."/>
        </authorList>
    </citation>
    <scope>NUCLEOTIDE SEQUENCE</scope>
</reference>
<keyword evidence="2" id="KW-0489">Methyltransferase</keyword>
<dbReference type="GO" id="GO:0017096">
    <property type="term" value="F:acetylserotonin O-methyltransferase activity"/>
    <property type="evidence" value="ECO:0007669"/>
    <property type="project" value="UniProtKB-EC"/>
</dbReference>
<evidence type="ECO:0000256" key="10">
    <source>
        <dbReference type="ARBA" id="ARBA00043260"/>
    </source>
</evidence>
<dbReference type="Gene3D" id="3.40.50.150">
    <property type="entry name" value="Vaccinia Virus protein VP39"/>
    <property type="match status" value="1"/>
</dbReference>
<evidence type="ECO:0000259" key="13">
    <source>
        <dbReference type="Pfam" id="PF08100"/>
    </source>
</evidence>
<feature type="domain" description="O-methyltransferase dimerisation" evidence="13">
    <location>
        <begin position="29"/>
        <end position="110"/>
    </location>
</feature>
<comment type="function">
    <text evidence="5">Catalyzes the transfer of a methyl group onto N-acetylserotonin, producing melatonin (N-acetyl-5-methoxytryptamine).</text>
</comment>
<dbReference type="InterPro" id="IPR036388">
    <property type="entry name" value="WH-like_DNA-bd_sf"/>
</dbReference>
<evidence type="ECO:0000256" key="6">
    <source>
        <dbReference type="ARBA" id="ARBA00037926"/>
    </source>
</evidence>
<dbReference type="SUPFAM" id="SSF53335">
    <property type="entry name" value="S-adenosyl-L-methionine-dependent methyltransferases"/>
    <property type="match status" value="1"/>
</dbReference>
<evidence type="ECO:0000256" key="2">
    <source>
        <dbReference type="ARBA" id="ARBA00022603"/>
    </source>
</evidence>
<dbReference type="Gene3D" id="1.10.10.10">
    <property type="entry name" value="Winged helix-like DNA-binding domain superfamily/Winged helix DNA-binding domain"/>
    <property type="match status" value="1"/>
</dbReference>
<dbReference type="AlphaFoldDB" id="A0A670IJK3"/>
<dbReference type="PIRSF" id="PIRSF005739">
    <property type="entry name" value="O-mtase"/>
    <property type="match status" value="1"/>
</dbReference>
<dbReference type="InterPro" id="IPR036390">
    <property type="entry name" value="WH_DNA-bd_sf"/>
</dbReference>
<dbReference type="InterPro" id="IPR001077">
    <property type="entry name" value="COMT_C"/>
</dbReference>
<keyword evidence="10" id="KW-0471">Melatonin biosynthesis</keyword>
<comment type="subunit">
    <text evidence="1">Homodimer.</text>
</comment>
<dbReference type="EC" id="2.1.1.4" evidence="7"/>
<reference evidence="14" key="3">
    <citation type="submission" date="2025-09" db="UniProtKB">
        <authorList>
            <consortium name="Ensembl"/>
        </authorList>
    </citation>
    <scope>IDENTIFICATION</scope>
</reference>
<feature type="active site" description="Proton acceptor" evidence="11">
    <location>
        <position position="270"/>
    </location>
</feature>
<evidence type="ECO:0000259" key="12">
    <source>
        <dbReference type="Pfam" id="PF00891"/>
    </source>
</evidence>
<dbReference type="FunFam" id="3.40.50.150:FF:000146">
    <property type="entry name" value="Acetylserotonin O-methyltransferase"/>
    <property type="match status" value="1"/>
</dbReference>
<dbReference type="InterPro" id="IPR016461">
    <property type="entry name" value="COMT-like"/>
</dbReference>
<reference evidence="14" key="2">
    <citation type="submission" date="2025-08" db="UniProtKB">
        <authorList>
            <consortium name="Ensembl"/>
        </authorList>
    </citation>
    <scope>IDENTIFICATION</scope>
</reference>
<evidence type="ECO:0000256" key="9">
    <source>
        <dbReference type="ARBA" id="ARBA00043054"/>
    </source>
</evidence>
<dbReference type="Ensembl" id="ENSPMRT00000012574.1">
    <property type="protein sequence ID" value="ENSPMRP00000011771.1"/>
    <property type="gene ID" value="ENSPMRG00000007875.1"/>
</dbReference>
<dbReference type="GeneTree" id="ENSGT00940000161561"/>
<dbReference type="PROSITE" id="PS51683">
    <property type="entry name" value="SAM_OMT_II"/>
    <property type="match status" value="1"/>
</dbReference>
<dbReference type="FunFam" id="1.10.10.10:FF:000358">
    <property type="entry name" value="Acetylserotonin O-methyltransferase"/>
    <property type="match status" value="1"/>
</dbReference>
<dbReference type="CDD" id="cd02440">
    <property type="entry name" value="AdoMet_MTases"/>
    <property type="match status" value="1"/>
</dbReference>
<protein>
    <recommendedName>
        <fullName evidence="8">Acetylserotonin O-methyltransferase</fullName>
        <ecNumber evidence="7">2.1.1.4</ecNumber>
    </recommendedName>
    <alternativeName>
        <fullName evidence="9">Hydroxyindole O-methyltransferase</fullName>
    </alternativeName>
</protein>
<dbReference type="PANTHER" id="PTHR43712:SF2">
    <property type="entry name" value="O-METHYLTRANSFERASE CICE"/>
    <property type="match status" value="1"/>
</dbReference>
<evidence type="ECO:0000256" key="7">
    <source>
        <dbReference type="ARBA" id="ARBA00039116"/>
    </source>
</evidence>
<keyword evidence="4" id="KW-0949">S-adenosyl-L-methionine</keyword>
<keyword evidence="3" id="KW-0808">Transferase</keyword>
<name>A0A670IJK3_PODMU</name>
<keyword evidence="15" id="KW-1185">Reference proteome</keyword>
<dbReference type="Pfam" id="PF08100">
    <property type="entry name" value="Dimerisation"/>
    <property type="match status" value="1"/>
</dbReference>
<feature type="domain" description="O-methyltransferase C-terminal" evidence="12">
    <location>
        <begin position="132"/>
        <end position="342"/>
    </location>
</feature>
<evidence type="ECO:0000313" key="14">
    <source>
        <dbReference type="Ensembl" id="ENSPMRP00000011771.1"/>
    </source>
</evidence>
<dbReference type="Pfam" id="PF00891">
    <property type="entry name" value="Methyltransf_2"/>
    <property type="match status" value="1"/>
</dbReference>
<evidence type="ECO:0000256" key="1">
    <source>
        <dbReference type="ARBA" id="ARBA00011738"/>
    </source>
</evidence>
<dbReference type="PANTHER" id="PTHR43712">
    <property type="entry name" value="PUTATIVE (AFU_ORTHOLOGUE AFUA_4G14580)-RELATED"/>
    <property type="match status" value="1"/>
</dbReference>